<protein>
    <submittedName>
        <fullName evidence="3">Uncharacterized protein</fullName>
    </submittedName>
</protein>
<sequence length="52" mass="6239">MQRKHNGQITRKEYREEKARQSRKGLIILQAAYYLGRLLIALVFKAIEFFKN</sequence>
<dbReference type="RefSeq" id="WP_317946599.1">
    <property type="nucleotide sequence ID" value="NZ_JAUBDI010000028.1"/>
</dbReference>
<evidence type="ECO:0000313" key="4">
    <source>
        <dbReference type="Proteomes" id="UP001282284"/>
    </source>
</evidence>
<feature type="transmembrane region" description="Helical" evidence="2">
    <location>
        <begin position="25"/>
        <end position="47"/>
    </location>
</feature>
<reference evidence="3 4" key="1">
    <citation type="submission" date="2023-06" db="EMBL/GenBank/DDBJ databases">
        <title>Sporosarcina sp. nov., isolated from Korean traditional fermented seafood 'Jeotgal'.</title>
        <authorList>
            <person name="Yang A.I."/>
            <person name="Shin N.-R."/>
        </authorList>
    </citation>
    <scope>NUCLEOTIDE SEQUENCE [LARGE SCALE GENOMIC DNA]</scope>
    <source>
        <strain evidence="3 4">KCTC13119</strain>
    </source>
</reference>
<feature type="region of interest" description="Disordered" evidence="1">
    <location>
        <begin position="1"/>
        <end position="21"/>
    </location>
</feature>
<gene>
    <name evidence="3" type="ORF">QT711_18055</name>
</gene>
<dbReference type="EMBL" id="JAUBDI010000028">
    <property type="protein sequence ID" value="MDW0115068.1"/>
    <property type="molecule type" value="Genomic_DNA"/>
</dbReference>
<dbReference type="Proteomes" id="UP001282284">
    <property type="component" value="Unassembled WGS sequence"/>
</dbReference>
<feature type="compositionally biased region" description="Basic and acidic residues" evidence="1">
    <location>
        <begin position="10"/>
        <end position="20"/>
    </location>
</feature>
<keyword evidence="2" id="KW-0812">Transmembrane</keyword>
<keyword evidence="2" id="KW-1133">Transmembrane helix</keyword>
<evidence type="ECO:0000313" key="3">
    <source>
        <dbReference type="EMBL" id="MDW0115068.1"/>
    </source>
</evidence>
<evidence type="ECO:0000256" key="1">
    <source>
        <dbReference type="SAM" id="MobiDB-lite"/>
    </source>
</evidence>
<keyword evidence="4" id="KW-1185">Reference proteome</keyword>
<accession>A0ABU4GDQ5</accession>
<organism evidence="3 4">
    <name type="scientific">Sporosarcina saromensis</name>
    <dbReference type="NCBI Taxonomy" id="359365"/>
    <lineage>
        <taxon>Bacteria</taxon>
        <taxon>Bacillati</taxon>
        <taxon>Bacillota</taxon>
        <taxon>Bacilli</taxon>
        <taxon>Bacillales</taxon>
        <taxon>Caryophanaceae</taxon>
        <taxon>Sporosarcina</taxon>
    </lineage>
</organism>
<comment type="caution">
    <text evidence="3">The sequence shown here is derived from an EMBL/GenBank/DDBJ whole genome shotgun (WGS) entry which is preliminary data.</text>
</comment>
<name>A0ABU4GDQ5_9BACL</name>
<evidence type="ECO:0000256" key="2">
    <source>
        <dbReference type="SAM" id="Phobius"/>
    </source>
</evidence>
<proteinExistence type="predicted"/>
<keyword evidence="2" id="KW-0472">Membrane</keyword>